<reference evidence="1 2" key="1">
    <citation type="journal article" date="2018" name="Mol. Genet. Genomics">
        <title>The red deer Cervus elaphus genome CerEla1.0: sequencing, annotating, genes, and chromosomes.</title>
        <authorList>
            <person name="Bana N.A."/>
            <person name="Nyiri A."/>
            <person name="Nagy J."/>
            <person name="Frank K."/>
            <person name="Nagy T."/>
            <person name="Steger V."/>
            <person name="Schiller M."/>
            <person name="Lakatos P."/>
            <person name="Sugar L."/>
            <person name="Horn P."/>
            <person name="Barta E."/>
            <person name="Orosz L."/>
        </authorList>
    </citation>
    <scope>NUCLEOTIDE SEQUENCE [LARGE SCALE GENOMIC DNA]</scope>
    <source>
        <strain evidence="1">Hungarian</strain>
    </source>
</reference>
<accession>A0A212BZI0</accession>
<protein>
    <submittedName>
        <fullName evidence="1">Uncharacterized protein</fullName>
    </submittedName>
</protein>
<gene>
    <name evidence="1" type="ORF">Celaphus_00009633</name>
</gene>
<dbReference type="Proteomes" id="UP000242450">
    <property type="component" value="Chromosome X"/>
</dbReference>
<organism evidence="1 2">
    <name type="scientific">Cervus elaphus hippelaphus</name>
    <name type="common">European red deer</name>
    <dbReference type="NCBI Taxonomy" id="46360"/>
    <lineage>
        <taxon>Eukaryota</taxon>
        <taxon>Metazoa</taxon>
        <taxon>Chordata</taxon>
        <taxon>Craniata</taxon>
        <taxon>Vertebrata</taxon>
        <taxon>Euteleostomi</taxon>
        <taxon>Mammalia</taxon>
        <taxon>Eutheria</taxon>
        <taxon>Laurasiatheria</taxon>
        <taxon>Artiodactyla</taxon>
        <taxon>Ruminantia</taxon>
        <taxon>Pecora</taxon>
        <taxon>Cervidae</taxon>
        <taxon>Cervinae</taxon>
        <taxon>Cervus</taxon>
    </lineage>
</organism>
<evidence type="ECO:0000313" key="2">
    <source>
        <dbReference type="Proteomes" id="UP000242450"/>
    </source>
</evidence>
<sequence>MSPVSGGCLQPRRAFLIVRGGGQRPLPPDSTYSTAMAGSEGALRLWPHVGSVSSKGGRDEGGRLTAEDQALLQTAIAFCQQQLSVPADPVSLPLQAMSSLGRWWATSSIWE</sequence>
<name>A0A212BZI0_CEREH</name>
<dbReference type="EMBL" id="MKHE01000034">
    <property type="protein sequence ID" value="OWJ99152.1"/>
    <property type="molecule type" value="Genomic_DNA"/>
</dbReference>
<dbReference type="AlphaFoldDB" id="A0A212BZI0"/>
<evidence type="ECO:0000313" key="1">
    <source>
        <dbReference type="EMBL" id="OWJ99152.1"/>
    </source>
</evidence>
<comment type="caution">
    <text evidence="1">The sequence shown here is derived from an EMBL/GenBank/DDBJ whole genome shotgun (WGS) entry which is preliminary data.</text>
</comment>
<keyword evidence="2" id="KW-1185">Reference proteome</keyword>
<proteinExistence type="predicted"/>